<proteinExistence type="predicted"/>
<keyword evidence="2" id="KW-0812">Transmembrane</keyword>
<evidence type="ECO:0000256" key="2">
    <source>
        <dbReference type="SAM" id="Phobius"/>
    </source>
</evidence>
<dbReference type="Proteomes" id="UP001058533">
    <property type="component" value="Chromosome"/>
</dbReference>
<evidence type="ECO:0008006" key="5">
    <source>
        <dbReference type="Google" id="ProtNLM"/>
    </source>
</evidence>
<dbReference type="EMBL" id="CP101740">
    <property type="protein sequence ID" value="UUL82100.1"/>
    <property type="molecule type" value="Genomic_DNA"/>
</dbReference>
<keyword evidence="4" id="KW-1185">Reference proteome</keyword>
<evidence type="ECO:0000313" key="3">
    <source>
        <dbReference type="EMBL" id="UUL82100.1"/>
    </source>
</evidence>
<organism evidence="3 4">
    <name type="scientific">Sphingomonas qomolangmaensis</name>
    <dbReference type="NCBI Taxonomy" id="2918765"/>
    <lineage>
        <taxon>Bacteria</taxon>
        <taxon>Pseudomonadati</taxon>
        <taxon>Pseudomonadota</taxon>
        <taxon>Alphaproteobacteria</taxon>
        <taxon>Sphingomonadales</taxon>
        <taxon>Sphingomonadaceae</taxon>
        <taxon>Sphingomonas</taxon>
    </lineage>
</organism>
<feature type="region of interest" description="Disordered" evidence="1">
    <location>
        <begin position="61"/>
        <end position="115"/>
    </location>
</feature>
<reference evidence="3" key="1">
    <citation type="submission" date="2022-07" db="EMBL/GenBank/DDBJ databases">
        <title>Sphingomonas sp. nov., a novel bacterium isolated from the north slope of the Mount Everest.</title>
        <authorList>
            <person name="Cui X."/>
            <person name="Liu Y."/>
        </authorList>
    </citation>
    <scope>NUCLEOTIDE SEQUENCE</scope>
    <source>
        <strain evidence="3">S5-59</strain>
    </source>
</reference>
<feature type="compositionally biased region" description="Pro residues" evidence="1">
    <location>
        <begin position="101"/>
        <end position="111"/>
    </location>
</feature>
<feature type="region of interest" description="Disordered" evidence="1">
    <location>
        <begin position="129"/>
        <end position="169"/>
    </location>
</feature>
<evidence type="ECO:0000256" key="1">
    <source>
        <dbReference type="SAM" id="MobiDB-lite"/>
    </source>
</evidence>
<evidence type="ECO:0000313" key="4">
    <source>
        <dbReference type="Proteomes" id="UP001058533"/>
    </source>
</evidence>
<keyword evidence="2" id="KW-1133">Transmembrane helix</keyword>
<sequence length="269" mass="28508">MRSTTDPSLATRWREALRRRGPPLLLALAAEALLVLLFLALAPRFAPELVPTSSLTTFDVAEGVEDAPTTPTESEDSDDASAGEVASVQPPEPVVPRDEPPPTPPAPPPEVKLPSNVIWLTREQYTRSALPKGETRVAEAPAGTPSLTAGGGGGARPGDSALAAGSGPNGEPLYAAEWHTRPTNAQLSTYMPARQQEGWGLIACRTAPGYRVEDCRELADSPRGSRLAGAVRQAAWQFRVRPPRVGGREVVGAWVSIRIDYTVRGGRGG</sequence>
<dbReference type="RefSeq" id="WP_256505881.1">
    <property type="nucleotide sequence ID" value="NZ_CP101740.1"/>
</dbReference>
<accession>A0ABY5L574</accession>
<feature type="transmembrane region" description="Helical" evidence="2">
    <location>
        <begin position="21"/>
        <end position="42"/>
    </location>
</feature>
<gene>
    <name evidence="3" type="ORF">NMP03_13030</name>
</gene>
<protein>
    <recommendedName>
        <fullName evidence="5">Protein TonB</fullName>
    </recommendedName>
</protein>
<keyword evidence="2" id="KW-0472">Membrane</keyword>
<name>A0ABY5L574_9SPHN</name>